<evidence type="ECO:0000313" key="3">
    <source>
        <dbReference type="Proteomes" id="UP000297777"/>
    </source>
</evidence>
<protein>
    <submittedName>
        <fullName evidence="2">Uncharacterized protein</fullName>
    </submittedName>
</protein>
<dbReference type="OrthoDB" id="3507144at2759"/>
<dbReference type="AlphaFoldDB" id="A0A4Z1EWP4"/>
<accession>A0A4Z1EWP4</accession>
<reference evidence="2 3" key="1">
    <citation type="submission" date="2017-12" db="EMBL/GenBank/DDBJ databases">
        <title>Comparative genomics of Botrytis spp.</title>
        <authorList>
            <person name="Valero-Jimenez C.A."/>
            <person name="Tapia P."/>
            <person name="Veloso J."/>
            <person name="Silva-Moreno E."/>
            <person name="Staats M."/>
            <person name="Valdes J.H."/>
            <person name="Van Kan J.A.L."/>
        </authorList>
    </citation>
    <scope>NUCLEOTIDE SEQUENCE [LARGE SCALE GENOMIC DNA]</scope>
    <source>
        <strain evidence="2 3">Bt9001</strain>
    </source>
</reference>
<organism evidence="2 3">
    <name type="scientific">Botrytis tulipae</name>
    <dbReference type="NCBI Taxonomy" id="87230"/>
    <lineage>
        <taxon>Eukaryota</taxon>
        <taxon>Fungi</taxon>
        <taxon>Dikarya</taxon>
        <taxon>Ascomycota</taxon>
        <taxon>Pezizomycotina</taxon>
        <taxon>Leotiomycetes</taxon>
        <taxon>Helotiales</taxon>
        <taxon>Sclerotiniaceae</taxon>
        <taxon>Botrytis</taxon>
    </lineage>
</organism>
<evidence type="ECO:0000256" key="1">
    <source>
        <dbReference type="SAM" id="MobiDB-lite"/>
    </source>
</evidence>
<proteinExistence type="predicted"/>
<sequence>MDTPSTPQSRTAAAADKVLKPITPSQIPLPSTPTPTAISTPNQAAKVPLPETPIPNTPSSLEKLKLAAKIPLPETPTPVAASSESKVDDECSVPSETIEIPEASSAAQPHPDLNPLVPSDPTSHLLSEPPSKTPSKLTISFLDHPIPTPEISPLKLAPISQSQSHLSESPTSSISQAGSMVLEEMPSLVKNEEKDK</sequence>
<feature type="compositionally biased region" description="Polar residues" evidence="1">
    <location>
        <begin position="159"/>
        <end position="178"/>
    </location>
</feature>
<dbReference type="Proteomes" id="UP000297777">
    <property type="component" value="Unassembled WGS sequence"/>
</dbReference>
<gene>
    <name evidence="2" type="ORF">BTUL_0039g00240</name>
</gene>
<feature type="region of interest" description="Disordered" evidence="1">
    <location>
        <begin position="74"/>
        <end position="196"/>
    </location>
</feature>
<feature type="compositionally biased region" description="Polar residues" evidence="1">
    <location>
        <begin position="1"/>
        <end position="11"/>
    </location>
</feature>
<dbReference type="EMBL" id="PQXH01000039">
    <property type="protein sequence ID" value="TGO15508.1"/>
    <property type="molecule type" value="Genomic_DNA"/>
</dbReference>
<evidence type="ECO:0000313" key="2">
    <source>
        <dbReference type="EMBL" id="TGO15508.1"/>
    </source>
</evidence>
<name>A0A4Z1EWP4_9HELO</name>
<keyword evidence="3" id="KW-1185">Reference proteome</keyword>
<comment type="caution">
    <text evidence="2">The sequence shown here is derived from an EMBL/GenBank/DDBJ whole genome shotgun (WGS) entry which is preliminary data.</text>
</comment>
<feature type="region of interest" description="Disordered" evidence="1">
    <location>
        <begin position="1"/>
        <end position="59"/>
    </location>
</feature>